<dbReference type="GO" id="GO:0020037">
    <property type="term" value="F:heme binding"/>
    <property type="evidence" value="ECO:0007669"/>
    <property type="project" value="InterPro"/>
</dbReference>
<dbReference type="GO" id="GO:0009337">
    <property type="term" value="C:sulfite reductase complex (NADPH)"/>
    <property type="evidence" value="ECO:0007669"/>
    <property type="project" value="InterPro"/>
</dbReference>
<evidence type="ECO:0000256" key="14">
    <source>
        <dbReference type="ARBA" id="ARBA00062253"/>
    </source>
</evidence>
<dbReference type="GO" id="GO:0004783">
    <property type="term" value="F:sulfite reductase (NADPH) activity"/>
    <property type="evidence" value="ECO:0007669"/>
    <property type="project" value="UniProtKB-UniRule"/>
</dbReference>
<dbReference type="Pfam" id="PF01077">
    <property type="entry name" value="NIR_SIR"/>
    <property type="match status" value="1"/>
</dbReference>
<comment type="subunit">
    <text evidence="14 15">Alpha(8)-beta(8). The alpha component is a flavoprotein, the beta component is a hemoprotein.</text>
</comment>
<keyword evidence="8 15" id="KW-0560">Oxidoreductase</keyword>
<evidence type="ECO:0000313" key="19">
    <source>
        <dbReference type="Proteomes" id="UP000325372"/>
    </source>
</evidence>
<evidence type="ECO:0000256" key="4">
    <source>
        <dbReference type="ARBA" id="ARBA00022605"/>
    </source>
</evidence>
<comment type="function">
    <text evidence="13 15">Component of the sulfite reductase complex that catalyzes the 6-electron reduction of sulfite to sulfide. This is one of several activities required for the biosynthesis of L-cysteine from sulfate.</text>
</comment>
<feature type="binding site" evidence="15">
    <location>
        <position position="429"/>
    </location>
    <ligand>
        <name>[4Fe-4S] cluster</name>
        <dbReference type="ChEBI" id="CHEBI:49883"/>
    </ligand>
</feature>
<feature type="domain" description="Nitrite/Sulfite reductase ferredoxin-like" evidence="17">
    <location>
        <begin position="63"/>
        <end position="125"/>
    </location>
</feature>
<comment type="catalytic activity">
    <reaction evidence="12 15">
        <text>hydrogen sulfide + 3 NADP(+) + 3 H2O = sulfite + 3 NADPH + 4 H(+)</text>
        <dbReference type="Rhea" id="RHEA:13801"/>
        <dbReference type="ChEBI" id="CHEBI:15377"/>
        <dbReference type="ChEBI" id="CHEBI:15378"/>
        <dbReference type="ChEBI" id="CHEBI:17359"/>
        <dbReference type="ChEBI" id="CHEBI:29919"/>
        <dbReference type="ChEBI" id="CHEBI:57783"/>
        <dbReference type="ChEBI" id="CHEBI:58349"/>
        <dbReference type="EC" id="1.8.1.2"/>
    </reaction>
</comment>
<keyword evidence="4 15" id="KW-0028">Amino-acid biosynthesis</keyword>
<dbReference type="GO" id="GO:0046872">
    <property type="term" value="F:metal ion binding"/>
    <property type="evidence" value="ECO:0007669"/>
    <property type="project" value="UniProtKB-KW"/>
</dbReference>
<comment type="similarity">
    <text evidence="2 15">Belongs to the nitrite and sulfite reductase 4Fe-4S domain family.</text>
</comment>
<dbReference type="RefSeq" id="WP_150862360.1">
    <property type="nucleotide sequence ID" value="NZ_VYXP01000001.1"/>
</dbReference>
<keyword evidence="7 15" id="KW-0521">NADP</keyword>
<keyword evidence="6 15" id="KW-0479">Metal-binding</keyword>
<sequence>MPSPVEKIKARSNYLRGTLAESLADTATGAIAEDDTQLSKFHGMYMQDDRDEREDRRRQMLEPDHSFMIRARIPGGICTPEQWLAMDDIATTWANNSLRLTTRQAFQWHGILKGDLKKSIQAMNAVLVDTIAACGDVNRNVMSTVLPELSSIHRQVCDDATALSEHLLPKTRAYHEIWLDQEKVEGTPDHEPIYGELYLPRKFKTVFVVPPVNDVDVYAHDLGYIAIVEDGELLGYNVTVGGGMGATHGDPDTYPVLAQVLGFCTPDQVNAVGEGIVTIQRDYGDRETRKHARFKYTVEDKGLDFIREELARRAGFELQPERPFTFTTSGDPFGWHETEDGLWHLLLYIQNGRIADRPGIPQLTGMREIAKLHQGEFRLTGNQNLVIANVPADQKDRIDTLCHEYGLDAYATLSATRLNAMACVALPTCGLAMAEAERYLPDLVGEIEGLLDKHALSNEAINIRMTGCPNGCARPYLAEIGMVGKAPGRYNFHLGAAHNGSRLNTMVEENIDEPRILELLDGWFERFAAERDGAETFGDFVERVR</sequence>
<dbReference type="SUPFAM" id="SSF56014">
    <property type="entry name" value="Nitrite and sulphite reductase 4Fe-4S domain-like"/>
    <property type="match status" value="2"/>
</dbReference>
<dbReference type="EC" id="1.8.1.2" evidence="15"/>
<feature type="binding site" evidence="15">
    <location>
        <position position="423"/>
    </location>
    <ligand>
        <name>[4Fe-4S] cluster</name>
        <dbReference type="ChEBI" id="CHEBI:49883"/>
    </ligand>
</feature>
<dbReference type="InterPro" id="IPR045854">
    <property type="entry name" value="NO2/SO3_Rdtase_4Fe4S_sf"/>
</dbReference>
<dbReference type="GO" id="GO:0050311">
    <property type="term" value="F:sulfite reductase (ferredoxin) activity"/>
    <property type="evidence" value="ECO:0007669"/>
    <property type="project" value="TreeGrafter"/>
</dbReference>
<name>A0A5N0TL21_9GAMM</name>
<dbReference type="InterPro" id="IPR036136">
    <property type="entry name" value="Nit/Sulf_reduc_fer-like_dom_sf"/>
</dbReference>
<evidence type="ECO:0000256" key="15">
    <source>
        <dbReference type="HAMAP-Rule" id="MF_01540"/>
    </source>
</evidence>
<evidence type="ECO:0000256" key="3">
    <source>
        <dbReference type="ARBA" id="ARBA00022485"/>
    </source>
</evidence>
<evidence type="ECO:0000256" key="10">
    <source>
        <dbReference type="ARBA" id="ARBA00023014"/>
    </source>
</evidence>
<gene>
    <name evidence="15 18" type="primary">cysI</name>
    <name evidence="18" type="ORF">F3N42_00195</name>
</gene>
<comment type="cofactor">
    <cofactor evidence="15">
        <name>siroheme</name>
        <dbReference type="ChEBI" id="CHEBI:60052"/>
    </cofactor>
    <text evidence="15">Binds 1 siroheme per subunit.</text>
</comment>
<evidence type="ECO:0000256" key="7">
    <source>
        <dbReference type="ARBA" id="ARBA00022857"/>
    </source>
</evidence>
<keyword evidence="11 15" id="KW-0198">Cysteine biosynthesis</keyword>
<dbReference type="FunFam" id="3.30.413.10:FF:000003">
    <property type="entry name" value="Sulfite reductase [NADPH] hemoprotein beta-component"/>
    <property type="match status" value="1"/>
</dbReference>
<dbReference type="GO" id="GO:0000103">
    <property type="term" value="P:sulfate assimilation"/>
    <property type="evidence" value="ECO:0007669"/>
    <property type="project" value="UniProtKB-UniRule"/>
</dbReference>
<dbReference type="NCBIfam" id="TIGR02041">
    <property type="entry name" value="CysI"/>
    <property type="match status" value="1"/>
</dbReference>
<organism evidence="18 19">
    <name type="scientific">Marinihelvus fidelis</name>
    <dbReference type="NCBI Taxonomy" id="2613842"/>
    <lineage>
        <taxon>Bacteria</taxon>
        <taxon>Pseudomonadati</taxon>
        <taxon>Pseudomonadota</taxon>
        <taxon>Gammaproteobacteria</taxon>
        <taxon>Chromatiales</taxon>
        <taxon>Wenzhouxiangellaceae</taxon>
        <taxon>Marinihelvus</taxon>
    </lineage>
</organism>
<dbReference type="InterPro" id="IPR045169">
    <property type="entry name" value="NO2/SO3_Rdtase_4Fe4S_prot"/>
</dbReference>
<evidence type="ECO:0000313" key="18">
    <source>
        <dbReference type="EMBL" id="KAA9134009.1"/>
    </source>
</evidence>
<dbReference type="UniPathway" id="UPA00140">
    <property type="reaction ID" value="UER00207"/>
</dbReference>
<dbReference type="HAMAP" id="MF_01540">
    <property type="entry name" value="CysI"/>
    <property type="match status" value="1"/>
</dbReference>
<dbReference type="InterPro" id="IPR006066">
    <property type="entry name" value="NO2/SO3_Rdtase_FeS/sirohaem_BS"/>
</dbReference>
<dbReference type="PANTHER" id="PTHR11493:SF47">
    <property type="entry name" value="SULFITE REDUCTASE [NADPH] SUBUNIT BETA"/>
    <property type="match status" value="1"/>
</dbReference>
<evidence type="ECO:0000259" key="17">
    <source>
        <dbReference type="Pfam" id="PF03460"/>
    </source>
</evidence>
<reference evidence="18 19" key="1">
    <citation type="submission" date="2019-09" db="EMBL/GenBank/DDBJ databases">
        <title>Wenzhouxiangella sp. Genome sequencing and assembly.</title>
        <authorList>
            <person name="Zhang R."/>
        </authorList>
    </citation>
    <scope>NUCLEOTIDE SEQUENCE [LARGE SCALE GENOMIC DNA]</scope>
    <source>
        <strain evidence="18 19">W260</strain>
    </source>
</reference>
<dbReference type="InterPro" id="IPR006067">
    <property type="entry name" value="NO2/SO3_Rdtase_4Fe4S_dom"/>
</dbReference>
<evidence type="ECO:0000256" key="9">
    <source>
        <dbReference type="ARBA" id="ARBA00023004"/>
    </source>
</evidence>
<feature type="domain" description="Nitrite/sulphite reductase 4Fe-4S" evidence="16">
    <location>
        <begin position="163"/>
        <end position="315"/>
    </location>
</feature>
<evidence type="ECO:0000256" key="2">
    <source>
        <dbReference type="ARBA" id="ARBA00010429"/>
    </source>
</evidence>
<evidence type="ECO:0000256" key="6">
    <source>
        <dbReference type="ARBA" id="ARBA00022723"/>
    </source>
</evidence>
<comment type="pathway">
    <text evidence="1 15">Sulfur metabolism; hydrogen sulfide biosynthesis; hydrogen sulfide from sulfite (NADPH route): step 1/1.</text>
</comment>
<dbReference type="Pfam" id="PF03460">
    <property type="entry name" value="NIR_SIR_ferr"/>
    <property type="match status" value="2"/>
</dbReference>
<dbReference type="GO" id="GO:0019344">
    <property type="term" value="P:cysteine biosynthetic process"/>
    <property type="evidence" value="ECO:0007669"/>
    <property type="project" value="UniProtKB-KW"/>
</dbReference>
<proteinExistence type="inferred from homology"/>
<dbReference type="PANTHER" id="PTHR11493">
    <property type="entry name" value="SULFITE REDUCTASE [NADPH] SUBUNIT BETA-RELATED"/>
    <property type="match status" value="1"/>
</dbReference>
<dbReference type="PROSITE" id="PS00365">
    <property type="entry name" value="NIR_SIR"/>
    <property type="match status" value="1"/>
</dbReference>
<comment type="cofactor">
    <cofactor evidence="15">
        <name>[4Fe-4S] cluster</name>
        <dbReference type="ChEBI" id="CHEBI:49883"/>
    </cofactor>
    <text evidence="15">Binds 1 [4Fe-4S] cluster per subunit.</text>
</comment>
<keyword evidence="5 15" id="KW-0349">Heme</keyword>
<evidence type="ECO:0000256" key="11">
    <source>
        <dbReference type="ARBA" id="ARBA00023192"/>
    </source>
</evidence>
<keyword evidence="10 15" id="KW-0411">Iron-sulfur</keyword>
<evidence type="ECO:0000256" key="1">
    <source>
        <dbReference type="ARBA" id="ARBA00004774"/>
    </source>
</evidence>
<keyword evidence="9 15" id="KW-0408">Iron</keyword>
<evidence type="ECO:0000256" key="8">
    <source>
        <dbReference type="ARBA" id="ARBA00023002"/>
    </source>
</evidence>
<keyword evidence="19" id="KW-1185">Reference proteome</keyword>
<evidence type="ECO:0000256" key="5">
    <source>
        <dbReference type="ARBA" id="ARBA00022617"/>
    </source>
</evidence>
<dbReference type="Proteomes" id="UP000325372">
    <property type="component" value="Unassembled WGS sequence"/>
</dbReference>
<protein>
    <recommendedName>
        <fullName evidence="15">Sulfite reductase [NADPH] hemoprotein beta-component</fullName>
        <shortName evidence="15">SiR-HP</shortName>
        <shortName evidence="15">SiRHP</shortName>
        <ecNumber evidence="15">1.8.1.2</ecNumber>
    </recommendedName>
</protein>
<dbReference type="EMBL" id="VYXP01000001">
    <property type="protein sequence ID" value="KAA9134009.1"/>
    <property type="molecule type" value="Genomic_DNA"/>
</dbReference>
<dbReference type="Gene3D" id="3.30.413.10">
    <property type="entry name" value="Sulfite Reductase Hemoprotein, domain 1"/>
    <property type="match status" value="2"/>
</dbReference>
<keyword evidence="3 15" id="KW-0004">4Fe-4S</keyword>
<feature type="binding site" evidence="15">
    <location>
        <position position="468"/>
    </location>
    <ligand>
        <name>[4Fe-4S] cluster</name>
        <dbReference type="ChEBI" id="CHEBI:49883"/>
    </ligand>
</feature>
<dbReference type="GO" id="GO:0070814">
    <property type="term" value="P:hydrogen sulfide biosynthetic process"/>
    <property type="evidence" value="ECO:0007669"/>
    <property type="project" value="UniProtKB-UniRule"/>
</dbReference>
<dbReference type="InterPro" id="IPR005117">
    <property type="entry name" value="NiRdtase/SiRdtase_haem-b_fer"/>
</dbReference>
<evidence type="ECO:0000259" key="16">
    <source>
        <dbReference type="Pfam" id="PF01077"/>
    </source>
</evidence>
<feature type="binding site" description="axial binding residue" evidence="15">
    <location>
        <position position="472"/>
    </location>
    <ligand>
        <name>siroheme</name>
        <dbReference type="ChEBI" id="CHEBI:60052"/>
    </ligand>
    <ligandPart>
        <name>Fe</name>
        <dbReference type="ChEBI" id="CHEBI:18248"/>
    </ligandPart>
</feature>
<evidence type="ECO:0000256" key="12">
    <source>
        <dbReference type="ARBA" id="ARBA00052219"/>
    </source>
</evidence>
<dbReference type="InterPro" id="IPR011786">
    <property type="entry name" value="CysI"/>
</dbReference>
<dbReference type="AlphaFoldDB" id="A0A5N0TL21"/>
<dbReference type="GO" id="GO:0051539">
    <property type="term" value="F:4 iron, 4 sulfur cluster binding"/>
    <property type="evidence" value="ECO:0007669"/>
    <property type="project" value="UniProtKB-KW"/>
</dbReference>
<dbReference type="PRINTS" id="PR00397">
    <property type="entry name" value="SIROHAEM"/>
</dbReference>
<feature type="binding site" evidence="15">
    <location>
        <position position="472"/>
    </location>
    <ligand>
        <name>[4Fe-4S] cluster</name>
        <dbReference type="ChEBI" id="CHEBI:49883"/>
    </ligand>
</feature>
<dbReference type="NCBIfam" id="NF010029">
    <property type="entry name" value="PRK13504.1"/>
    <property type="match status" value="1"/>
</dbReference>
<dbReference type="GO" id="GO:0050661">
    <property type="term" value="F:NADP binding"/>
    <property type="evidence" value="ECO:0007669"/>
    <property type="project" value="InterPro"/>
</dbReference>
<comment type="caution">
    <text evidence="18">The sequence shown here is derived from an EMBL/GenBank/DDBJ whole genome shotgun (WGS) entry which is preliminary data.</text>
</comment>
<evidence type="ECO:0000256" key="13">
    <source>
        <dbReference type="ARBA" id="ARBA00057160"/>
    </source>
</evidence>
<feature type="domain" description="Nitrite/Sulfite reductase ferredoxin-like" evidence="17">
    <location>
        <begin position="338"/>
        <end position="399"/>
    </location>
</feature>
<dbReference type="FunFam" id="3.30.413.10:FF:000004">
    <property type="entry name" value="Sulfite reductase [NADPH] hemoprotein beta-component"/>
    <property type="match status" value="1"/>
</dbReference>
<dbReference type="SUPFAM" id="SSF55124">
    <property type="entry name" value="Nitrite/Sulfite reductase N-terminal domain-like"/>
    <property type="match status" value="2"/>
</dbReference>
<accession>A0A5N0TL21</accession>